<protein>
    <submittedName>
        <fullName evidence="1">TIGR03089 family protein</fullName>
    </submittedName>
</protein>
<dbReference type="RefSeq" id="WP_091280193.1">
    <property type="nucleotide sequence ID" value="NZ_LT629804.1"/>
</dbReference>
<evidence type="ECO:0000313" key="2">
    <source>
        <dbReference type="Proteomes" id="UP000214355"/>
    </source>
</evidence>
<proteinExistence type="predicted"/>
<dbReference type="InterPro" id="IPR017523">
    <property type="entry name" value="Rv3268"/>
</dbReference>
<dbReference type="AlphaFoldDB" id="A0A1H2LEC6"/>
<name>A0A1H2LEC6_9ACTO</name>
<dbReference type="NCBIfam" id="TIGR03089">
    <property type="entry name" value="TIGR03089 family protein"/>
    <property type="match status" value="1"/>
</dbReference>
<organism evidence="1 2">
    <name type="scientific">Arcanobacterium phocae</name>
    <dbReference type="NCBI Taxonomy" id="131112"/>
    <lineage>
        <taxon>Bacteria</taxon>
        <taxon>Bacillati</taxon>
        <taxon>Actinomycetota</taxon>
        <taxon>Actinomycetes</taxon>
        <taxon>Actinomycetales</taxon>
        <taxon>Actinomycetaceae</taxon>
        <taxon>Arcanobacterium</taxon>
    </lineage>
</organism>
<dbReference type="OrthoDB" id="3396763at2"/>
<dbReference type="GeneID" id="65344551"/>
<sequence>MNSTHSLLNTLKSRGTNPALTWYGPHERIELSGKVVAMHLSKISQYLRHDLGVDSDSHLIIDLPPHWKSILWVLAGHIAGCQVVNDTNDAGWNDVVITATPESPVIETTNLALTLQSLAFEWPGTLPNGYDDAAAAPMVYPDVVDLSLIPNMTIEVTEPPQSDQTCYAVIADDPIELARMFAGAILNDAALVIMTPENDMCSIIVAENASKWDRI</sequence>
<gene>
    <name evidence="1" type="ORF">SAMN04489737_0813</name>
</gene>
<dbReference type="Proteomes" id="UP000214355">
    <property type="component" value="Chromosome I"/>
</dbReference>
<dbReference type="STRING" id="131112.SAMN04489737_0813"/>
<dbReference type="EMBL" id="LT629804">
    <property type="protein sequence ID" value="SDU79279.1"/>
    <property type="molecule type" value="Genomic_DNA"/>
</dbReference>
<keyword evidence="2" id="KW-1185">Reference proteome</keyword>
<evidence type="ECO:0000313" key="1">
    <source>
        <dbReference type="EMBL" id="SDU79279.1"/>
    </source>
</evidence>
<accession>A0A1H2LEC6</accession>
<reference evidence="2" key="1">
    <citation type="submission" date="2016-10" db="EMBL/GenBank/DDBJ databases">
        <authorList>
            <person name="Varghese N."/>
            <person name="Submissions S."/>
        </authorList>
    </citation>
    <scope>NUCLEOTIDE SEQUENCE [LARGE SCALE GENOMIC DNA]</scope>
    <source>
        <strain evidence="2">DSM 10002</strain>
    </source>
</reference>